<dbReference type="EMBL" id="BAAANC010000004">
    <property type="protein sequence ID" value="GAA1554380.1"/>
    <property type="molecule type" value="Genomic_DNA"/>
</dbReference>
<name>A0ABP4N2B8_9ACTN</name>
<accession>A0ABP4N2B8</accession>
<evidence type="ECO:0000313" key="2">
    <source>
        <dbReference type="Proteomes" id="UP001500363"/>
    </source>
</evidence>
<reference evidence="2" key="1">
    <citation type="journal article" date="2019" name="Int. J. Syst. Evol. Microbiol.">
        <title>The Global Catalogue of Microorganisms (GCM) 10K type strain sequencing project: providing services to taxonomists for standard genome sequencing and annotation.</title>
        <authorList>
            <consortium name="The Broad Institute Genomics Platform"/>
            <consortium name="The Broad Institute Genome Sequencing Center for Infectious Disease"/>
            <person name="Wu L."/>
            <person name="Ma J."/>
        </authorList>
    </citation>
    <scope>NUCLEOTIDE SEQUENCE [LARGE SCALE GENOMIC DNA]</scope>
    <source>
        <strain evidence="2">JCM 14303</strain>
    </source>
</reference>
<dbReference type="Proteomes" id="UP001500363">
    <property type="component" value="Unassembled WGS sequence"/>
</dbReference>
<comment type="caution">
    <text evidence="1">The sequence shown here is derived from an EMBL/GenBank/DDBJ whole genome shotgun (WGS) entry which is preliminary data.</text>
</comment>
<evidence type="ECO:0000313" key="1">
    <source>
        <dbReference type="EMBL" id="GAA1554380.1"/>
    </source>
</evidence>
<sequence length="241" mass="26777">MTQLTFDLTPKWKSQHGLILSSSAVAAAEDYFRTILTEIVNVCEYCAQRVEPLETRMEFVFSGSVAEAVRGLLDTSSLSSKENVTGWAKKIAGTAFKDSRSLLRLLDEFERICHIRHAAMHAGGQVSTRNARVLKVPPNTWISFGSPQAIYDITSVIVATLRSFNQTLFENILREWLDQNHMSGSWSDDASSFTALWELFKSTGDIESNRTTGDKSLNPNAYQAYRSIRSSVAARRAAGAT</sequence>
<dbReference type="RefSeq" id="WP_344181731.1">
    <property type="nucleotide sequence ID" value="NZ_BAAANC010000004.1"/>
</dbReference>
<evidence type="ECO:0008006" key="3">
    <source>
        <dbReference type="Google" id="ProtNLM"/>
    </source>
</evidence>
<gene>
    <name evidence="1" type="ORF">GCM10009741_68580</name>
</gene>
<proteinExistence type="predicted"/>
<keyword evidence="2" id="KW-1185">Reference proteome</keyword>
<organism evidence="1 2">
    <name type="scientific">Kribbella lupini</name>
    <dbReference type="NCBI Taxonomy" id="291602"/>
    <lineage>
        <taxon>Bacteria</taxon>
        <taxon>Bacillati</taxon>
        <taxon>Actinomycetota</taxon>
        <taxon>Actinomycetes</taxon>
        <taxon>Propionibacteriales</taxon>
        <taxon>Kribbellaceae</taxon>
        <taxon>Kribbella</taxon>
    </lineage>
</organism>
<protein>
    <recommendedName>
        <fullName evidence="3">Apea-like HEPN domain-containing protein</fullName>
    </recommendedName>
</protein>